<dbReference type="Proteomes" id="UP000198644">
    <property type="component" value="Unassembled WGS sequence"/>
</dbReference>
<dbReference type="Pfam" id="PF14321">
    <property type="entry name" value="DUF4382"/>
    <property type="match status" value="1"/>
</dbReference>
<dbReference type="EMBL" id="FOYW01000003">
    <property type="protein sequence ID" value="SFR83338.1"/>
    <property type="molecule type" value="Genomic_DNA"/>
</dbReference>
<feature type="domain" description="DUF4382" evidence="2">
    <location>
        <begin position="30"/>
        <end position="174"/>
    </location>
</feature>
<evidence type="ECO:0000313" key="4">
    <source>
        <dbReference type="Proteomes" id="UP000198644"/>
    </source>
</evidence>
<keyword evidence="4" id="KW-1185">Reference proteome</keyword>
<dbReference type="STRING" id="650891.SAMN05216203_3395"/>
<accession>A0A1I6JWR7</accession>
<protein>
    <recommendedName>
        <fullName evidence="2">DUF4382 domain-containing protein</fullName>
    </recommendedName>
</protein>
<dbReference type="AlphaFoldDB" id="A0A1I6JWR7"/>
<name>A0A1I6JWR7_9GAMM</name>
<dbReference type="PROSITE" id="PS51257">
    <property type="entry name" value="PROKAR_LIPOPROTEIN"/>
    <property type="match status" value="1"/>
</dbReference>
<reference evidence="3 4" key="1">
    <citation type="submission" date="2016-10" db="EMBL/GenBank/DDBJ databases">
        <authorList>
            <person name="de Groot N.N."/>
        </authorList>
    </citation>
    <scope>NUCLEOTIDE SEQUENCE [LARGE SCALE GENOMIC DNA]</scope>
    <source>
        <strain evidence="3 4">CGMCC 1.9167</strain>
    </source>
</reference>
<feature type="signal peptide" evidence="1">
    <location>
        <begin position="1"/>
        <end position="19"/>
    </location>
</feature>
<sequence length="301" mass="31592">MKYPLIKSFGVATLAAAIAACGGSDSGSSTGTMSLDLTDAPVDNVTEVNISITGVELQPAEGDRISFEIDNPDVRTDLNLLSLQGGAVEALLTNQELPAGEYEWMRLRLGDGSTFTVLDSEGSKTLFVPSGAQRGLQTSGFTVPAGGNVDFTIDFDVRKSLAYNPGPDRYVLRPTLRLVDNVEVGEIAGTVDSTLIATACGSDDSKPYPGSVYIFSGADETPDDIGGENEPLVAVPVDQETFGFIAAFIPAGDYTVSYTCDEDNITDESGNPIDDSLTFYGTEPGVTVEAGATTELTILNN</sequence>
<proteinExistence type="predicted"/>
<dbReference type="RefSeq" id="WP_092015954.1">
    <property type="nucleotide sequence ID" value="NZ_FOYW01000003.1"/>
</dbReference>
<dbReference type="InterPro" id="IPR025491">
    <property type="entry name" value="DUF4382"/>
</dbReference>
<evidence type="ECO:0000313" key="3">
    <source>
        <dbReference type="EMBL" id="SFR83338.1"/>
    </source>
</evidence>
<evidence type="ECO:0000256" key="1">
    <source>
        <dbReference type="SAM" id="SignalP"/>
    </source>
</evidence>
<gene>
    <name evidence="3" type="ORF">SAMN05216203_3395</name>
</gene>
<organism evidence="3 4">
    <name type="scientific">Marinobacter daqiaonensis</name>
    <dbReference type="NCBI Taxonomy" id="650891"/>
    <lineage>
        <taxon>Bacteria</taxon>
        <taxon>Pseudomonadati</taxon>
        <taxon>Pseudomonadota</taxon>
        <taxon>Gammaproteobacteria</taxon>
        <taxon>Pseudomonadales</taxon>
        <taxon>Marinobacteraceae</taxon>
        <taxon>Marinobacter</taxon>
    </lineage>
</organism>
<keyword evidence="1" id="KW-0732">Signal</keyword>
<feature type="chain" id="PRO_5011573202" description="DUF4382 domain-containing protein" evidence="1">
    <location>
        <begin position="20"/>
        <end position="301"/>
    </location>
</feature>
<dbReference type="OrthoDB" id="7062064at2"/>
<evidence type="ECO:0000259" key="2">
    <source>
        <dbReference type="Pfam" id="PF14321"/>
    </source>
</evidence>